<evidence type="ECO:0000313" key="3">
    <source>
        <dbReference type="Proteomes" id="UP000634136"/>
    </source>
</evidence>
<reference evidence="2" key="1">
    <citation type="submission" date="2020-09" db="EMBL/GenBank/DDBJ databases">
        <title>Genome-Enabled Discovery of Anthraquinone Biosynthesis in Senna tora.</title>
        <authorList>
            <person name="Kang S.-H."/>
            <person name="Pandey R.P."/>
            <person name="Lee C.-M."/>
            <person name="Sim J.-S."/>
            <person name="Jeong J.-T."/>
            <person name="Choi B.-S."/>
            <person name="Jung M."/>
            <person name="Ginzburg D."/>
            <person name="Zhao K."/>
            <person name="Won S.Y."/>
            <person name="Oh T.-J."/>
            <person name="Yu Y."/>
            <person name="Kim N.-H."/>
            <person name="Lee O.R."/>
            <person name="Lee T.-H."/>
            <person name="Bashyal P."/>
            <person name="Kim T.-S."/>
            <person name="Lee W.-H."/>
            <person name="Kawkins C."/>
            <person name="Kim C.-K."/>
            <person name="Kim J.S."/>
            <person name="Ahn B.O."/>
            <person name="Rhee S.Y."/>
            <person name="Sohng J.K."/>
        </authorList>
    </citation>
    <scope>NUCLEOTIDE SEQUENCE</scope>
    <source>
        <tissue evidence="2">Leaf</tissue>
    </source>
</reference>
<keyword evidence="2" id="KW-0808">Transferase</keyword>
<dbReference type="GO" id="GO:0032259">
    <property type="term" value="P:methylation"/>
    <property type="evidence" value="ECO:0007669"/>
    <property type="project" value="UniProtKB-KW"/>
</dbReference>
<evidence type="ECO:0000256" key="1">
    <source>
        <dbReference type="SAM" id="MobiDB-lite"/>
    </source>
</evidence>
<dbReference type="GO" id="GO:0008168">
    <property type="term" value="F:methyltransferase activity"/>
    <property type="evidence" value="ECO:0007669"/>
    <property type="project" value="UniProtKB-KW"/>
</dbReference>
<proteinExistence type="predicted"/>
<feature type="compositionally biased region" description="Basic and acidic residues" evidence="1">
    <location>
        <begin position="91"/>
        <end position="102"/>
    </location>
</feature>
<dbReference type="AlphaFoldDB" id="A0A834ST89"/>
<dbReference type="EMBL" id="JAAIUW010000013">
    <property type="protein sequence ID" value="KAF7803009.1"/>
    <property type="molecule type" value="Genomic_DNA"/>
</dbReference>
<feature type="region of interest" description="Disordered" evidence="1">
    <location>
        <begin position="1"/>
        <end position="115"/>
    </location>
</feature>
<dbReference type="Proteomes" id="UP000634136">
    <property type="component" value="Unassembled WGS sequence"/>
</dbReference>
<name>A0A834ST89_9FABA</name>
<keyword evidence="3" id="KW-1185">Reference proteome</keyword>
<comment type="caution">
    <text evidence="2">The sequence shown here is derived from an EMBL/GenBank/DDBJ whole genome shotgun (WGS) entry which is preliminary data.</text>
</comment>
<gene>
    <name evidence="2" type="ORF">G2W53_042120</name>
</gene>
<feature type="compositionally biased region" description="Low complexity" evidence="1">
    <location>
        <begin position="1"/>
        <end position="12"/>
    </location>
</feature>
<evidence type="ECO:0000313" key="2">
    <source>
        <dbReference type="EMBL" id="KAF7803009.1"/>
    </source>
</evidence>
<sequence length="141" mass="15601">MKLSSKSLLSPSRNKEPSQMSLSSSLSRKLHNNGKASPMFPTTNGKKRGCAAFENPEPLVSKSDVYWASESEDKETGEEDEGGGEIEEEERGSKFSEDRVDVLWEGEGESEEKGGIWWGREQGGFLWGYVCEMVGGFARRG</sequence>
<organism evidence="2 3">
    <name type="scientific">Senna tora</name>
    <dbReference type="NCBI Taxonomy" id="362788"/>
    <lineage>
        <taxon>Eukaryota</taxon>
        <taxon>Viridiplantae</taxon>
        <taxon>Streptophyta</taxon>
        <taxon>Embryophyta</taxon>
        <taxon>Tracheophyta</taxon>
        <taxon>Spermatophyta</taxon>
        <taxon>Magnoliopsida</taxon>
        <taxon>eudicotyledons</taxon>
        <taxon>Gunneridae</taxon>
        <taxon>Pentapetalae</taxon>
        <taxon>rosids</taxon>
        <taxon>fabids</taxon>
        <taxon>Fabales</taxon>
        <taxon>Fabaceae</taxon>
        <taxon>Caesalpinioideae</taxon>
        <taxon>Cassia clade</taxon>
        <taxon>Senna</taxon>
    </lineage>
</organism>
<feature type="compositionally biased region" description="Acidic residues" evidence="1">
    <location>
        <begin position="70"/>
        <end position="90"/>
    </location>
</feature>
<keyword evidence="2" id="KW-0489">Methyltransferase</keyword>
<accession>A0A834ST89</accession>
<protein>
    <submittedName>
        <fullName evidence="2">Histone-lysine N-methyltransferase SETD1B-like</fullName>
    </submittedName>
</protein>